<organism evidence="2 3">
    <name type="scientific">Streptomyces nitrosporeus</name>
    <dbReference type="NCBI Taxonomy" id="28894"/>
    <lineage>
        <taxon>Bacteria</taxon>
        <taxon>Bacillati</taxon>
        <taxon>Actinomycetota</taxon>
        <taxon>Actinomycetes</taxon>
        <taxon>Kitasatosporales</taxon>
        <taxon>Streptomycetaceae</taxon>
        <taxon>Streptomyces</taxon>
    </lineage>
</organism>
<dbReference type="AlphaFoldDB" id="A0A5J6F7R9"/>
<keyword evidence="1" id="KW-1133">Transmembrane helix</keyword>
<keyword evidence="1" id="KW-0472">Membrane</keyword>
<keyword evidence="3" id="KW-1185">Reference proteome</keyword>
<evidence type="ECO:0000313" key="2">
    <source>
        <dbReference type="EMBL" id="QEU72013.1"/>
    </source>
</evidence>
<gene>
    <name evidence="2" type="ORF">CP967_08560</name>
</gene>
<dbReference type="RefSeq" id="WP_150487379.1">
    <property type="nucleotide sequence ID" value="NZ_BMUV01000001.1"/>
</dbReference>
<protein>
    <submittedName>
        <fullName evidence="2">Uncharacterized protein</fullName>
    </submittedName>
</protein>
<feature type="transmembrane region" description="Helical" evidence="1">
    <location>
        <begin position="124"/>
        <end position="143"/>
    </location>
</feature>
<reference evidence="2 3" key="1">
    <citation type="submission" date="2017-09" db="EMBL/GenBank/DDBJ databases">
        <authorList>
            <person name="Lee N."/>
            <person name="Cho B.-K."/>
        </authorList>
    </citation>
    <scope>NUCLEOTIDE SEQUENCE [LARGE SCALE GENOMIC DNA]</scope>
    <source>
        <strain evidence="2 3">ATCC 12769</strain>
    </source>
</reference>
<accession>A0A5J6F7R9</accession>
<dbReference type="Proteomes" id="UP000326178">
    <property type="component" value="Chromosome"/>
</dbReference>
<evidence type="ECO:0000256" key="1">
    <source>
        <dbReference type="SAM" id="Phobius"/>
    </source>
</evidence>
<dbReference type="KEGG" id="snk:CP967_08560"/>
<dbReference type="OrthoDB" id="4319370at2"/>
<name>A0A5J6F7R9_9ACTN</name>
<dbReference type="EMBL" id="CP023702">
    <property type="protein sequence ID" value="QEU72013.1"/>
    <property type="molecule type" value="Genomic_DNA"/>
</dbReference>
<proteinExistence type="predicted"/>
<evidence type="ECO:0000313" key="3">
    <source>
        <dbReference type="Proteomes" id="UP000326178"/>
    </source>
</evidence>
<feature type="transmembrane region" description="Helical" evidence="1">
    <location>
        <begin position="93"/>
        <end position="112"/>
    </location>
</feature>
<sequence>MSAVLTMSGAALSVGVLAVNVRSWWKGSREIKTLVPFGGGLIHGGSWTLCVGGLLGWVQVRTVDAGSSVGDWGVTKVTGTGGGALTAGSMGTLTPAGATVVVIALIIGAITFKAAGKADKKKIIGGLFVGHTLTATAGFAQLMQWLPDTYNAVGAGLQDVLNGVLPL</sequence>
<keyword evidence="1" id="KW-0812">Transmembrane</keyword>